<evidence type="ECO:0000313" key="3">
    <source>
        <dbReference type="Proteomes" id="UP001597063"/>
    </source>
</evidence>
<reference evidence="3" key="1">
    <citation type="journal article" date="2019" name="Int. J. Syst. Evol. Microbiol.">
        <title>The Global Catalogue of Microorganisms (GCM) 10K type strain sequencing project: providing services to taxonomists for standard genome sequencing and annotation.</title>
        <authorList>
            <consortium name="The Broad Institute Genomics Platform"/>
            <consortium name="The Broad Institute Genome Sequencing Center for Infectious Disease"/>
            <person name="Wu L."/>
            <person name="Ma J."/>
        </authorList>
    </citation>
    <scope>NUCLEOTIDE SEQUENCE [LARGE SCALE GENOMIC DNA]</scope>
    <source>
        <strain evidence="3">JCM 9371</strain>
    </source>
</reference>
<accession>A0ABW2XIP7</accession>
<evidence type="ECO:0000256" key="1">
    <source>
        <dbReference type="SAM" id="MobiDB-lite"/>
    </source>
</evidence>
<keyword evidence="3" id="KW-1185">Reference proteome</keyword>
<dbReference type="EMBL" id="JBHTGP010000006">
    <property type="protein sequence ID" value="MFD0685889.1"/>
    <property type="molecule type" value="Genomic_DNA"/>
</dbReference>
<protein>
    <submittedName>
        <fullName evidence="2">Uncharacterized protein</fullName>
    </submittedName>
</protein>
<comment type="caution">
    <text evidence="2">The sequence shown here is derived from an EMBL/GenBank/DDBJ whole genome shotgun (WGS) entry which is preliminary data.</text>
</comment>
<gene>
    <name evidence="2" type="ORF">ACFQZM_15395</name>
</gene>
<proteinExistence type="predicted"/>
<name>A0ABW2XIP7_9ACTN</name>
<organism evidence="2 3">
    <name type="scientific">Actinomadura fibrosa</name>
    <dbReference type="NCBI Taxonomy" id="111802"/>
    <lineage>
        <taxon>Bacteria</taxon>
        <taxon>Bacillati</taxon>
        <taxon>Actinomycetota</taxon>
        <taxon>Actinomycetes</taxon>
        <taxon>Streptosporangiales</taxon>
        <taxon>Thermomonosporaceae</taxon>
        <taxon>Actinomadura</taxon>
    </lineage>
</organism>
<dbReference type="Proteomes" id="UP001597063">
    <property type="component" value="Unassembled WGS sequence"/>
</dbReference>
<evidence type="ECO:0000313" key="2">
    <source>
        <dbReference type="EMBL" id="MFD0685889.1"/>
    </source>
</evidence>
<dbReference type="RefSeq" id="WP_131755304.1">
    <property type="nucleotide sequence ID" value="NZ_CAACUY010000004.1"/>
</dbReference>
<feature type="region of interest" description="Disordered" evidence="1">
    <location>
        <begin position="1"/>
        <end position="35"/>
    </location>
</feature>
<sequence length="194" mass="21316">MNERNHHPAAPPATTREHVAGTALSPSERPARPGETCTCGRMATTVFLTERFGEVGYCGQQHPRAAEPYGADENEPCKECGTMEFLYLDQVNDAKRLACSLPHSTPGGGTTKDARRPMTPDERALTAAETATLLRRIAKRIEREHGKTAGRTMWRALDAVFSQSTTDDEAAELLGLVGHARWDEAARRMDELKV</sequence>